<feature type="region of interest" description="Disordered" evidence="1">
    <location>
        <begin position="326"/>
        <end position="348"/>
    </location>
</feature>
<evidence type="ECO:0000256" key="2">
    <source>
        <dbReference type="SAM" id="SignalP"/>
    </source>
</evidence>
<dbReference type="InterPro" id="IPR002105">
    <property type="entry name" value="Dockerin_1_rpt"/>
</dbReference>
<gene>
    <name evidence="3" type="ORF">PLANPX_3219</name>
</gene>
<sequence length="625" mass="63267">MRSLQRTFLSLAAATGLCVGSPWAAAQDILVSFNVAGPADWNAGANWSSGFTPEAQYNEVAVIGGSRQAYVAGATPAVGGVIMDSSTLEIRSGGDLQAIANNTGGNTVLGNIVMGQSVNTFLTVKRGGTLSAQQLTTGGGSGTALTLGETTGTGTASLSIAGGTLNRITRVVGNNVSFTSSGSLTFGSASVLNPVITGAAHSTINVTGTANLAGIVRPEFSGYTPVLGNSWNLVTANQLAGNFTVDASLAPAGPLGTAYVVSKTNTTATLKYTNLLVLNVDRATGAVNIQNKVGSPIAFDAYTVTSPSGALTGSWNSLQDQGVTAWDEADNSSNSRRTEFRTNGSSSINAGSQLAIGNPFMPTAPAALGIEPGADLGFQYNVPGQGTFNGIIEYTGRLNNVVLTIDPSTGKAAIQNESPYFSATIDGYTVTSTSGKFLTANGTWNSLQDQGVTGWDQADNANANRLTEFKTSGTTTLNGGGTVLNLGTPVSLASGALSLSDFAFQYKLSTGEVKNGVVKFGTIPTFNPGAGDYNNDGKVDGADFLAWQRGFGSSVTPGSGADGSGNGVVDAADLTIWKSSFGSATAAGEVATAAVPEPATLSTLLIALGCLGGRSSRRAAARTRG</sequence>
<evidence type="ECO:0008006" key="5">
    <source>
        <dbReference type="Google" id="ProtNLM"/>
    </source>
</evidence>
<protein>
    <recommendedName>
        <fullName evidence="5">PEP-CTERM protein-sorting domain-containing protein</fullName>
    </recommendedName>
</protein>
<dbReference type="PROSITE" id="PS00018">
    <property type="entry name" value="EF_HAND_1"/>
    <property type="match status" value="1"/>
</dbReference>
<dbReference type="Proteomes" id="UP000326837">
    <property type="component" value="Chromosome"/>
</dbReference>
<dbReference type="InterPro" id="IPR036439">
    <property type="entry name" value="Dockerin_dom_sf"/>
</dbReference>
<dbReference type="Pfam" id="PF00404">
    <property type="entry name" value="Dockerin_1"/>
    <property type="match status" value="1"/>
</dbReference>
<feature type="signal peptide" evidence="2">
    <location>
        <begin position="1"/>
        <end position="26"/>
    </location>
</feature>
<evidence type="ECO:0000313" key="3">
    <source>
        <dbReference type="EMBL" id="BBO33607.1"/>
    </source>
</evidence>
<dbReference type="AlphaFoldDB" id="A0A5K7XC58"/>
<keyword evidence="4" id="KW-1185">Reference proteome</keyword>
<feature type="compositionally biased region" description="Polar residues" evidence="1">
    <location>
        <begin position="331"/>
        <end position="348"/>
    </location>
</feature>
<evidence type="ECO:0000256" key="1">
    <source>
        <dbReference type="SAM" id="MobiDB-lite"/>
    </source>
</evidence>
<name>A0A5K7XC58_9BACT</name>
<feature type="chain" id="PRO_5024887748" description="PEP-CTERM protein-sorting domain-containing protein" evidence="2">
    <location>
        <begin position="27"/>
        <end position="625"/>
    </location>
</feature>
<keyword evidence="2" id="KW-0732">Signal</keyword>
<reference evidence="4" key="1">
    <citation type="submission" date="2019-10" db="EMBL/GenBank/DDBJ databases">
        <title>Lacipirellula parvula gen. nov., sp. nov., representing a lineage of planctomycetes widespread in freshwater anoxic habitats, and description of the family Lacipirellulaceae.</title>
        <authorList>
            <person name="Dedysh S.N."/>
            <person name="Kulichevskaya I.S."/>
            <person name="Beletsky A.V."/>
            <person name="Rakitin A.L."/>
            <person name="Mardanov A.V."/>
            <person name="Ivanova A.A."/>
            <person name="Saltykova V.X."/>
            <person name="Rijpstra W.I.C."/>
            <person name="Sinninghe Damste J.S."/>
            <person name="Ravin N.V."/>
        </authorList>
    </citation>
    <scope>NUCLEOTIDE SEQUENCE [LARGE SCALE GENOMIC DNA]</scope>
    <source>
        <strain evidence="4">PX69</strain>
    </source>
</reference>
<dbReference type="GO" id="GO:0000272">
    <property type="term" value="P:polysaccharide catabolic process"/>
    <property type="evidence" value="ECO:0007669"/>
    <property type="project" value="InterPro"/>
</dbReference>
<dbReference type="EMBL" id="AP021861">
    <property type="protein sequence ID" value="BBO33607.1"/>
    <property type="molecule type" value="Genomic_DNA"/>
</dbReference>
<organism evidence="3 4">
    <name type="scientific">Lacipirellula parvula</name>
    <dbReference type="NCBI Taxonomy" id="2650471"/>
    <lineage>
        <taxon>Bacteria</taxon>
        <taxon>Pseudomonadati</taxon>
        <taxon>Planctomycetota</taxon>
        <taxon>Planctomycetia</taxon>
        <taxon>Pirellulales</taxon>
        <taxon>Lacipirellulaceae</taxon>
        <taxon>Lacipirellula</taxon>
    </lineage>
</organism>
<proteinExistence type="predicted"/>
<dbReference type="GO" id="GO:0004553">
    <property type="term" value="F:hydrolase activity, hydrolyzing O-glycosyl compounds"/>
    <property type="evidence" value="ECO:0007669"/>
    <property type="project" value="InterPro"/>
</dbReference>
<dbReference type="KEGG" id="lpav:PLANPX_3219"/>
<dbReference type="Gene3D" id="1.10.1330.10">
    <property type="entry name" value="Dockerin domain"/>
    <property type="match status" value="1"/>
</dbReference>
<accession>A0A5K7XC58</accession>
<dbReference type="SUPFAM" id="SSF63446">
    <property type="entry name" value="Type I dockerin domain"/>
    <property type="match status" value="1"/>
</dbReference>
<dbReference type="InterPro" id="IPR018247">
    <property type="entry name" value="EF_Hand_1_Ca_BS"/>
</dbReference>
<dbReference type="RefSeq" id="WP_152099348.1">
    <property type="nucleotide sequence ID" value="NZ_AP021861.1"/>
</dbReference>
<evidence type="ECO:0000313" key="4">
    <source>
        <dbReference type="Proteomes" id="UP000326837"/>
    </source>
</evidence>